<dbReference type="Proteomes" id="UP001597216">
    <property type="component" value="Unassembled WGS sequence"/>
</dbReference>
<keyword evidence="5" id="KW-0444">Lipid biosynthesis</keyword>
<dbReference type="Pfam" id="PF02684">
    <property type="entry name" value="LpxB"/>
    <property type="match status" value="1"/>
</dbReference>
<name>A0ABW3T1Q0_9CAUL</name>
<keyword evidence="9" id="KW-0443">Lipid metabolism</keyword>
<evidence type="ECO:0000256" key="10">
    <source>
        <dbReference type="ARBA" id="ARBA00048975"/>
    </source>
</evidence>
<evidence type="ECO:0000256" key="11">
    <source>
        <dbReference type="NCBIfam" id="TIGR00215"/>
    </source>
</evidence>
<protein>
    <recommendedName>
        <fullName evidence="4 11">Lipid-A-disaccharide synthase</fullName>
        <ecNumber evidence="3 11">2.4.1.182</ecNumber>
    </recommendedName>
</protein>
<proteinExistence type="inferred from homology"/>
<evidence type="ECO:0000256" key="9">
    <source>
        <dbReference type="ARBA" id="ARBA00023098"/>
    </source>
</evidence>
<comment type="catalytic activity">
    <reaction evidence="10">
        <text>a lipid X + a UDP-2-N,3-O-bis[(3R)-3-hydroxyacyl]-alpha-D-glucosamine = a lipid A disaccharide + UDP + H(+)</text>
        <dbReference type="Rhea" id="RHEA:67828"/>
        <dbReference type="ChEBI" id="CHEBI:15378"/>
        <dbReference type="ChEBI" id="CHEBI:58223"/>
        <dbReference type="ChEBI" id="CHEBI:137748"/>
        <dbReference type="ChEBI" id="CHEBI:176338"/>
        <dbReference type="ChEBI" id="CHEBI:176343"/>
        <dbReference type="EC" id="2.4.1.182"/>
    </reaction>
</comment>
<keyword evidence="7 12" id="KW-0328">Glycosyltransferase</keyword>
<evidence type="ECO:0000313" key="12">
    <source>
        <dbReference type="EMBL" id="MFD1190555.1"/>
    </source>
</evidence>
<comment type="function">
    <text evidence="1">Condensation of UDP-2,3-diacylglucosamine and 2,3-diacylglucosamine-1-phosphate to form lipid A disaccharide, a precursor of lipid A, a phosphorylated glycolipid that anchors the lipopolysaccharide to the outer membrane of the cell.</text>
</comment>
<organism evidence="12 13">
    <name type="scientific">Phenylobacterium conjunctum</name>
    <dbReference type="NCBI Taxonomy" id="1298959"/>
    <lineage>
        <taxon>Bacteria</taxon>
        <taxon>Pseudomonadati</taxon>
        <taxon>Pseudomonadota</taxon>
        <taxon>Alphaproteobacteria</taxon>
        <taxon>Caulobacterales</taxon>
        <taxon>Caulobacteraceae</taxon>
        <taxon>Phenylobacterium</taxon>
    </lineage>
</organism>
<reference evidence="13" key="1">
    <citation type="journal article" date="2019" name="Int. J. Syst. Evol. Microbiol.">
        <title>The Global Catalogue of Microorganisms (GCM) 10K type strain sequencing project: providing services to taxonomists for standard genome sequencing and annotation.</title>
        <authorList>
            <consortium name="The Broad Institute Genomics Platform"/>
            <consortium name="The Broad Institute Genome Sequencing Center for Infectious Disease"/>
            <person name="Wu L."/>
            <person name="Ma J."/>
        </authorList>
    </citation>
    <scope>NUCLEOTIDE SEQUENCE [LARGE SCALE GENOMIC DNA]</scope>
    <source>
        <strain evidence="13">CCUG 55074</strain>
    </source>
</reference>
<keyword evidence="6" id="KW-0441">Lipid A biosynthesis</keyword>
<evidence type="ECO:0000256" key="3">
    <source>
        <dbReference type="ARBA" id="ARBA00012687"/>
    </source>
</evidence>
<evidence type="ECO:0000256" key="8">
    <source>
        <dbReference type="ARBA" id="ARBA00022679"/>
    </source>
</evidence>
<evidence type="ECO:0000256" key="2">
    <source>
        <dbReference type="ARBA" id="ARBA00007868"/>
    </source>
</evidence>
<evidence type="ECO:0000256" key="1">
    <source>
        <dbReference type="ARBA" id="ARBA00002056"/>
    </source>
</evidence>
<accession>A0ABW3T1Q0</accession>
<dbReference type="PANTHER" id="PTHR30372">
    <property type="entry name" value="LIPID-A-DISACCHARIDE SYNTHASE"/>
    <property type="match status" value="1"/>
</dbReference>
<comment type="caution">
    <text evidence="12">The sequence shown here is derived from an EMBL/GenBank/DDBJ whole genome shotgun (WGS) entry which is preliminary data.</text>
</comment>
<dbReference type="SUPFAM" id="SSF53756">
    <property type="entry name" value="UDP-Glycosyltransferase/glycogen phosphorylase"/>
    <property type="match status" value="1"/>
</dbReference>
<evidence type="ECO:0000313" key="13">
    <source>
        <dbReference type="Proteomes" id="UP001597216"/>
    </source>
</evidence>
<evidence type="ECO:0000256" key="4">
    <source>
        <dbReference type="ARBA" id="ARBA00020902"/>
    </source>
</evidence>
<keyword evidence="13" id="KW-1185">Reference proteome</keyword>
<gene>
    <name evidence="12" type="primary">lpxB</name>
    <name evidence="12" type="ORF">ACFQ27_08190</name>
</gene>
<dbReference type="Gene3D" id="3.40.50.2000">
    <property type="entry name" value="Glycogen Phosphorylase B"/>
    <property type="match status" value="1"/>
</dbReference>
<dbReference type="NCBIfam" id="TIGR00215">
    <property type="entry name" value="lpxB"/>
    <property type="match status" value="1"/>
</dbReference>
<dbReference type="EMBL" id="JBHTLQ010000014">
    <property type="protein sequence ID" value="MFD1190555.1"/>
    <property type="molecule type" value="Genomic_DNA"/>
</dbReference>
<comment type="similarity">
    <text evidence="2">Belongs to the LpxB family.</text>
</comment>
<evidence type="ECO:0000256" key="7">
    <source>
        <dbReference type="ARBA" id="ARBA00022676"/>
    </source>
</evidence>
<dbReference type="PANTHER" id="PTHR30372:SF4">
    <property type="entry name" value="LIPID-A-DISACCHARIDE SYNTHASE, MITOCHONDRIAL-RELATED"/>
    <property type="match status" value="1"/>
</dbReference>
<dbReference type="GO" id="GO:0008915">
    <property type="term" value="F:lipid-A-disaccharide synthase activity"/>
    <property type="evidence" value="ECO:0007669"/>
    <property type="project" value="UniProtKB-EC"/>
</dbReference>
<dbReference type="InterPro" id="IPR003835">
    <property type="entry name" value="Glyco_trans_19"/>
</dbReference>
<dbReference type="RefSeq" id="WP_374346726.1">
    <property type="nucleotide sequence ID" value="NZ_JBHTLQ010000014.1"/>
</dbReference>
<dbReference type="EC" id="2.4.1.182" evidence="3 11"/>
<evidence type="ECO:0000256" key="5">
    <source>
        <dbReference type="ARBA" id="ARBA00022516"/>
    </source>
</evidence>
<evidence type="ECO:0000256" key="6">
    <source>
        <dbReference type="ARBA" id="ARBA00022556"/>
    </source>
</evidence>
<sequence length="388" mass="41435">MSRPLTVMLVAAEASGDDRGAGLAKALRRRLGDQVRFVGVGGSKMAAEGVESPFDIAEISILGLLEGLMAYPKILARVAETAELAARETPDVAVLIDSWGFTLRVADRLRKLDPKLPLVKYVGPQVWATRPGRAKTLAGKVDHLLTIHSFDAPFFEKEGLPVTFVGNGALNIDFSGADPDRLRRQLGIAPEHPILLVMPGSRPGEIERVLPAFEDAVMLLKADRPDLEVVIPAAPTVADMVRAKVAGWSRRAHVVEGDEAKLDAMKAATVALACSGTVTLELALAGAPMVVGYRLGKLTHTILKRLIRTPYITLFNIAAQAFIAPEFVQDDCNGPDLAKAVAARLDDPKLRADQVAAQFDALDRMGRGGPDPSEAAAEAVLQIVKKGS</sequence>
<keyword evidence="8 12" id="KW-0808">Transferase</keyword>